<evidence type="ECO:0000313" key="3">
    <source>
        <dbReference type="Proteomes" id="UP000186132"/>
    </source>
</evidence>
<organism evidence="2 3">
    <name type="scientific">Jatrophihabitans endophyticus</name>
    <dbReference type="NCBI Taxonomy" id="1206085"/>
    <lineage>
        <taxon>Bacteria</taxon>
        <taxon>Bacillati</taxon>
        <taxon>Actinomycetota</taxon>
        <taxon>Actinomycetes</taxon>
        <taxon>Jatrophihabitantales</taxon>
        <taxon>Jatrophihabitantaceae</taxon>
        <taxon>Jatrophihabitans</taxon>
    </lineage>
</organism>
<keyword evidence="3" id="KW-1185">Reference proteome</keyword>
<dbReference type="Proteomes" id="UP000186132">
    <property type="component" value="Unassembled WGS sequence"/>
</dbReference>
<accession>A0A1M5KKJ4</accession>
<dbReference type="EMBL" id="FQVU01000003">
    <property type="protein sequence ID" value="SHG53276.1"/>
    <property type="molecule type" value="Genomic_DNA"/>
</dbReference>
<protein>
    <submittedName>
        <fullName evidence="2">Sulfotransferase family protein</fullName>
    </submittedName>
</protein>
<dbReference type="Gene3D" id="3.40.50.300">
    <property type="entry name" value="P-loop containing nucleotide triphosphate hydrolases"/>
    <property type="match status" value="1"/>
</dbReference>
<dbReference type="InterPro" id="IPR026634">
    <property type="entry name" value="TPST-like"/>
</dbReference>
<sequence length="325" mass="36991">MSDRPIFIVGCPRSGTTLLSTMLHAHPRIAIPPETRFLLPAYHDRAEFGDLTERANRRRLAKRITGKGSKFRDLGLDKKRTIKRIVNGPPTLGSAAGIVWREFARSRGKVRWGEKRPAYWREMDVVLRLFPDAQIVHLVRDGRACVSSLNQVEWWGRGSLGSMTTWALADQQLRRLGRRLPDGAYHYLRYEDLLADPVTQLSAVCGFLGEDFDEAMLDRTRSAADIVPTRKTWHDRVRGQLDPTRIEAWRTALTPQEIGLFEYVAGRALRANGYEPSGIGERPSPLAVARYTQQYVARRVAITKRRADDAVQRRREQVPLADLGR</sequence>
<dbReference type="RefSeq" id="WP_084180960.1">
    <property type="nucleotide sequence ID" value="NZ_FQVU01000003.1"/>
</dbReference>
<dbReference type="PANTHER" id="PTHR12788:SF10">
    <property type="entry name" value="PROTEIN-TYROSINE SULFOTRANSFERASE"/>
    <property type="match status" value="1"/>
</dbReference>
<name>A0A1M5KKJ4_9ACTN</name>
<dbReference type="PANTHER" id="PTHR12788">
    <property type="entry name" value="PROTEIN-TYROSINE SULFOTRANSFERASE 2"/>
    <property type="match status" value="1"/>
</dbReference>
<dbReference type="STRING" id="1206085.SAMN05443575_2185"/>
<dbReference type="SUPFAM" id="SSF52540">
    <property type="entry name" value="P-loop containing nucleoside triphosphate hydrolases"/>
    <property type="match status" value="1"/>
</dbReference>
<dbReference type="InterPro" id="IPR027417">
    <property type="entry name" value="P-loop_NTPase"/>
</dbReference>
<dbReference type="GO" id="GO:0008476">
    <property type="term" value="F:protein-tyrosine sulfotransferase activity"/>
    <property type="evidence" value="ECO:0007669"/>
    <property type="project" value="InterPro"/>
</dbReference>
<evidence type="ECO:0000256" key="1">
    <source>
        <dbReference type="ARBA" id="ARBA00022679"/>
    </source>
</evidence>
<keyword evidence="1 2" id="KW-0808">Transferase</keyword>
<dbReference type="Pfam" id="PF13469">
    <property type="entry name" value="Sulfotransfer_3"/>
    <property type="match status" value="1"/>
</dbReference>
<dbReference type="OrthoDB" id="9777890at2"/>
<evidence type="ECO:0000313" key="2">
    <source>
        <dbReference type="EMBL" id="SHG53276.1"/>
    </source>
</evidence>
<gene>
    <name evidence="2" type="ORF">SAMN05443575_2185</name>
</gene>
<reference evidence="2 3" key="1">
    <citation type="submission" date="2016-11" db="EMBL/GenBank/DDBJ databases">
        <authorList>
            <person name="Jaros S."/>
            <person name="Januszkiewicz K."/>
            <person name="Wedrychowicz H."/>
        </authorList>
    </citation>
    <scope>NUCLEOTIDE SEQUENCE [LARGE SCALE GENOMIC DNA]</scope>
    <source>
        <strain evidence="2 3">DSM 45627</strain>
    </source>
</reference>
<proteinExistence type="predicted"/>
<dbReference type="AlphaFoldDB" id="A0A1M5KKJ4"/>